<dbReference type="GO" id="GO:0000978">
    <property type="term" value="F:RNA polymerase II cis-regulatory region sequence-specific DNA binding"/>
    <property type="evidence" value="ECO:0007669"/>
    <property type="project" value="TreeGrafter"/>
</dbReference>
<dbReference type="Proteomes" id="UP001233999">
    <property type="component" value="Unassembled WGS sequence"/>
</dbReference>
<keyword evidence="5" id="KW-0539">Nucleus</keyword>
<reference evidence="8" key="1">
    <citation type="journal article" date="2023" name="IScience">
        <title>Live-bearing cockroach genome reveals convergent evolutionary mechanisms linked to viviparity in insects and beyond.</title>
        <authorList>
            <person name="Fouks B."/>
            <person name="Harrison M.C."/>
            <person name="Mikhailova A.A."/>
            <person name="Marchal E."/>
            <person name="English S."/>
            <person name="Carruthers M."/>
            <person name="Jennings E.C."/>
            <person name="Chiamaka E.L."/>
            <person name="Frigard R.A."/>
            <person name="Pippel M."/>
            <person name="Attardo G.M."/>
            <person name="Benoit J.B."/>
            <person name="Bornberg-Bauer E."/>
            <person name="Tobe S.S."/>
        </authorList>
    </citation>
    <scope>NUCLEOTIDE SEQUENCE</scope>
    <source>
        <strain evidence="8">Stay&amp;Tobe</strain>
    </source>
</reference>
<dbReference type="InterPro" id="IPR011598">
    <property type="entry name" value="bHLH_dom"/>
</dbReference>
<evidence type="ECO:0000256" key="2">
    <source>
        <dbReference type="ARBA" id="ARBA00023015"/>
    </source>
</evidence>
<evidence type="ECO:0000256" key="4">
    <source>
        <dbReference type="ARBA" id="ARBA00023163"/>
    </source>
</evidence>
<sequence>MDLTDQQSTYNGVSSEPGDESRSSDSSVICLRRQSTTPPHQSTFEFSASCSDASNGLENHQSIREKTEGIETMIVPPEMCAGTSEQNNALERHLVTIQTLPNAAWRMSSNQLERDYKKSACDRERTRMRDMNRAFDQLREKLPLCKPPGKKLSKIESLRLAIRYIRHLQALLEIGPDLTMDSCSSRYPIQQHGMISWPPDMSREPYYYHHMEPTQHAYQISSPFAGSSDYSILSTSSTHPQEETQPIYWHTGIDSSENTCDKSS</sequence>
<evidence type="ECO:0000259" key="7">
    <source>
        <dbReference type="PROSITE" id="PS50888"/>
    </source>
</evidence>
<dbReference type="InterPro" id="IPR036638">
    <property type="entry name" value="HLH_DNA-bd_sf"/>
</dbReference>
<proteinExistence type="predicted"/>
<dbReference type="AlphaFoldDB" id="A0AAD8E6Y3"/>
<dbReference type="GO" id="GO:0001707">
    <property type="term" value="P:mesoderm formation"/>
    <property type="evidence" value="ECO:0007669"/>
    <property type="project" value="TreeGrafter"/>
</dbReference>
<dbReference type="GO" id="GO:0005634">
    <property type="term" value="C:nucleus"/>
    <property type="evidence" value="ECO:0007669"/>
    <property type="project" value="TreeGrafter"/>
</dbReference>
<name>A0AAD8E6Y3_DIPPU</name>
<dbReference type="SUPFAM" id="SSF47459">
    <property type="entry name" value="HLH, helix-loop-helix DNA-binding domain"/>
    <property type="match status" value="1"/>
</dbReference>
<dbReference type="CDD" id="cd11390">
    <property type="entry name" value="bHLH_TS"/>
    <property type="match status" value="1"/>
</dbReference>
<dbReference type="PANTHER" id="PTHR20937">
    <property type="entry name" value="IP14615P"/>
    <property type="match status" value="1"/>
</dbReference>
<keyword evidence="2" id="KW-0805">Transcription regulation</keyword>
<evidence type="ECO:0000256" key="5">
    <source>
        <dbReference type="ARBA" id="ARBA00023242"/>
    </source>
</evidence>
<keyword evidence="9" id="KW-1185">Reference proteome</keyword>
<evidence type="ECO:0000256" key="6">
    <source>
        <dbReference type="SAM" id="MobiDB-lite"/>
    </source>
</evidence>
<evidence type="ECO:0000313" key="8">
    <source>
        <dbReference type="EMBL" id="KAJ9579116.1"/>
    </source>
</evidence>
<reference evidence="8" key="2">
    <citation type="submission" date="2023-05" db="EMBL/GenBank/DDBJ databases">
        <authorList>
            <person name="Fouks B."/>
        </authorList>
    </citation>
    <scope>NUCLEOTIDE SEQUENCE</scope>
    <source>
        <strain evidence="8">Stay&amp;Tobe</strain>
        <tissue evidence="8">Testes</tissue>
    </source>
</reference>
<keyword evidence="1" id="KW-0217">Developmental protein</keyword>
<evidence type="ECO:0000313" key="9">
    <source>
        <dbReference type="Proteomes" id="UP001233999"/>
    </source>
</evidence>
<comment type="caution">
    <text evidence="8">The sequence shown here is derived from an EMBL/GenBank/DDBJ whole genome shotgun (WGS) entry which is preliminary data.</text>
</comment>
<feature type="region of interest" description="Disordered" evidence="6">
    <location>
        <begin position="1"/>
        <end position="47"/>
    </location>
</feature>
<dbReference type="SMART" id="SM00353">
    <property type="entry name" value="HLH"/>
    <property type="match status" value="1"/>
</dbReference>
<dbReference type="GO" id="GO:0046983">
    <property type="term" value="F:protein dimerization activity"/>
    <property type="evidence" value="ECO:0007669"/>
    <property type="project" value="InterPro"/>
</dbReference>
<dbReference type="EMBL" id="JASPKZ010008680">
    <property type="protein sequence ID" value="KAJ9579116.1"/>
    <property type="molecule type" value="Genomic_DNA"/>
</dbReference>
<dbReference type="PROSITE" id="PS50888">
    <property type="entry name" value="BHLH"/>
    <property type="match status" value="1"/>
</dbReference>
<keyword evidence="4" id="KW-0804">Transcription</keyword>
<feature type="domain" description="BHLH" evidence="7">
    <location>
        <begin position="115"/>
        <end position="168"/>
    </location>
</feature>
<feature type="compositionally biased region" description="Polar residues" evidence="6">
    <location>
        <begin position="1"/>
        <end position="14"/>
    </location>
</feature>
<dbReference type="InterPro" id="IPR040259">
    <property type="entry name" value="Mesogenin/MesP"/>
</dbReference>
<dbReference type="Pfam" id="PF00010">
    <property type="entry name" value="HLH"/>
    <property type="match status" value="1"/>
</dbReference>
<evidence type="ECO:0000256" key="3">
    <source>
        <dbReference type="ARBA" id="ARBA00023125"/>
    </source>
</evidence>
<accession>A0AAD8E6Y3</accession>
<dbReference type="GO" id="GO:0000981">
    <property type="term" value="F:DNA-binding transcription factor activity, RNA polymerase II-specific"/>
    <property type="evidence" value="ECO:0007669"/>
    <property type="project" value="TreeGrafter"/>
</dbReference>
<protein>
    <recommendedName>
        <fullName evidence="7">BHLH domain-containing protein</fullName>
    </recommendedName>
</protein>
<keyword evidence="3" id="KW-0238">DNA-binding</keyword>
<dbReference type="FunFam" id="4.10.280.10:FF:000090">
    <property type="entry name" value="Salivary gland-expressed bHLH"/>
    <property type="match status" value="1"/>
</dbReference>
<feature type="compositionally biased region" description="Polar residues" evidence="6">
    <location>
        <begin position="33"/>
        <end position="47"/>
    </location>
</feature>
<dbReference type="Gene3D" id="4.10.280.10">
    <property type="entry name" value="Helix-loop-helix DNA-binding domain"/>
    <property type="match status" value="1"/>
</dbReference>
<dbReference type="PANTHER" id="PTHR20937:SF3">
    <property type="entry name" value="IP14615P"/>
    <property type="match status" value="1"/>
</dbReference>
<feature type="non-terminal residue" evidence="8">
    <location>
        <position position="264"/>
    </location>
</feature>
<organism evidence="8 9">
    <name type="scientific">Diploptera punctata</name>
    <name type="common">Pacific beetle cockroach</name>
    <dbReference type="NCBI Taxonomy" id="6984"/>
    <lineage>
        <taxon>Eukaryota</taxon>
        <taxon>Metazoa</taxon>
        <taxon>Ecdysozoa</taxon>
        <taxon>Arthropoda</taxon>
        <taxon>Hexapoda</taxon>
        <taxon>Insecta</taxon>
        <taxon>Pterygota</taxon>
        <taxon>Neoptera</taxon>
        <taxon>Polyneoptera</taxon>
        <taxon>Dictyoptera</taxon>
        <taxon>Blattodea</taxon>
        <taxon>Blaberoidea</taxon>
        <taxon>Blaberidae</taxon>
        <taxon>Diplopterinae</taxon>
        <taxon>Diploptera</taxon>
    </lineage>
</organism>
<gene>
    <name evidence="8" type="ORF">L9F63_024778</name>
</gene>
<evidence type="ECO:0000256" key="1">
    <source>
        <dbReference type="ARBA" id="ARBA00022473"/>
    </source>
</evidence>